<protein>
    <submittedName>
        <fullName evidence="2">TMEM161B-AS1 isoform 12</fullName>
    </submittedName>
</protein>
<feature type="region of interest" description="Disordered" evidence="1">
    <location>
        <begin position="46"/>
        <end position="66"/>
    </location>
</feature>
<accession>A0A2J8UX13</accession>
<reference evidence="2" key="1">
    <citation type="submission" date="2017-12" db="EMBL/GenBank/DDBJ databases">
        <title>High-resolution comparative analysis of great ape genomes.</title>
        <authorList>
            <person name="Pollen A."/>
            <person name="Hastie A."/>
            <person name="Hormozdiari F."/>
            <person name="Dougherty M."/>
            <person name="Liu R."/>
            <person name="Chaisson M."/>
            <person name="Hoppe E."/>
            <person name="Hill C."/>
            <person name="Pang A."/>
            <person name="Hillier L."/>
            <person name="Baker C."/>
            <person name="Armstrong J."/>
            <person name="Shendure J."/>
            <person name="Paten B."/>
            <person name="Wilson R."/>
            <person name="Chao H."/>
            <person name="Schneider V."/>
            <person name="Ventura M."/>
            <person name="Kronenberg Z."/>
            <person name="Murali S."/>
            <person name="Gordon D."/>
            <person name="Cantsilieris S."/>
            <person name="Munson K."/>
            <person name="Nelson B."/>
            <person name="Raja A."/>
            <person name="Underwood J."/>
            <person name="Diekhans M."/>
            <person name="Fiddes I."/>
            <person name="Haussler D."/>
            <person name="Eichler E."/>
        </authorList>
    </citation>
    <scope>NUCLEOTIDE SEQUENCE [LARGE SCALE GENOMIC DNA]</scope>
    <source>
        <strain evidence="2">Susie</strain>
    </source>
</reference>
<comment type="caution">
    <text evidence="2">The sequence shown here is derived from an EMBL/GenBank/DDBJ whole genome shotgun (WGS) entry which is preliminary data.</text>
</comment>
<evidence type="ECO:0000256" key="1">
    <source>
        <dbReference type="SAM" id="MobiDB-lite"/>
    </source>
</evidence>
<sequence>MMKSFLRPTTRSRCWCHASTACRTSNWEPNSDQQGGIVWLIGSDRNLGRKQPHTKDNCKKKRRHGEEEGIVVTVEAENGVM</sequence>
<evidence type="ECO:0000313" key="2">
    <source>
        <dbReference type="EMBL" id="PNJ49815.1"/>
    </source>
</evidence>
<proteinExistence type="predicted"/>
<feature type="compositionally biased region" description="Basic residues" evidence="1">
    <location>
        <begin position="48"/>
        <end position="63"/>
    </location>
</feature>
<name>A0A2J8UX13_PONAB</name>
<dbReference type="EMBL" id="NDHI03003441">
    <property type="protein sequence ID" value="PNJ49815.1"/>
    <property type="molecule type" value="Genomic_DNA"/>
</dbReference>
<gene>
    <name evidence="2" type="ORF">CR201_G0024368</name>
</gene>
<dbReference type="AlphaFoldDB" id="A0A2J8UX13"/>
<organism evidence="2">
    <name type="scientific">Pongo abelii</name>
    <name type="common">Sumatran orangutan</name>
    <name type="synonym">Pongo pygmaeus abelii</name>
    <dbReference type="NCBI Taxonomy" id="9601"/>
    <lineage>
        <taxon>Eukaryota</taxon>
        <taxon>Metazoa</taxon>
        <taxon>Chordata</taxon>
        <taxon>Craniata</taxon>
        <taxon>Vertebrata</taxon>
        <taxon>Euteleostomi</taxon>
        <taxon>Mammalia</taxon>
        <taxon>Eutheria</taxon>
        <taxon>Euarchontoglires</taxon>
        <taxon>Primates</taxon>
        <taxon>Haplorrhini</taxon>
        <taxon>Catarrhini</taxon>
        <taxon>Hominidae</taxon>
        <taxon>Pongo</taxon>
    </lineage>
</organism>